<sequence length="85" mass="10039">MARHIRFHERHEHDMVTMLQAIEQESSMCGDSKLVKTLRSGKYDMYKLDNPDLTACNIRTEYQHSVKSYRITSMGLPFEGRQYVQ</sequence>
<dbReference type="AlphaFoldDB" id="A0A4E0PYM5"/>
<accession>A0A4E0PYM5</accession>
<proteinExistence type="predicted"/>
<dbReference type="RefSeq" id="WP_135389018.1">
    <property type="nucleotide sequence ID" value="NZ_PGGK01000003.1"/>
</dbReference>
<dbReference type="EMBL" id="PGGK01000003">
    <property type="protein sequence ID" value="TGC10639.1"/>
    <property type="molecule type" value="Genomic_DNA"/>
</dbReference>
<organism evidence="1 2">
    <name type="scientific">Methanolobus halotolerans</name>
    <dbReference type="NCBI Taxonomy" id="2052935"/>
    <lineage>
        <taxon>Archaea</taxon>
        <taxon>Methanobacteriati</taxon>
        <taxon>Methanobacteriota</taxon>
        <taxon>Stenosarchaea group</taxon>
        <taxon>Methanomicrobia</taxon>
        <taxon>Methanosarcinales</taxon>
        <taxon>Methanosarcinaceae</taxon>
        <taxon>Methanolobus</taxon>
    </lineage>
</organism>
<dbReference type="Proteomes" id="UP000297295">
    <property type="component" value="Unassembled WGS sequence"/>
</dbReference>
<dbReference type="OrthoDB" id="142205at2157"/>
<reference evidence="1 2" key="1">
    <citation type="submission" date="2017-11" db="EMBL/GenBank/DDBJ databases">
        <title>Isolation and Characterization of Methanogenic Archaea from Saline Meromictic Lake at Siberia.</title>
        <authorList>
            <person name="Shen Y."/>
            <person name="Huang H.-H."/>
            <person name="Lai M.-C."/>
            <person name="Chen S.-C."/>
        </authorList>
    </citation>
    <scope>NUCLEOTIDE SEQUENCE [LARGE SCALE GENOMIC DNA]</scope>
    <source>
        <strain evidence="1 2">SY-01</strain>
    </source>
</reference>
<evidence type="ECO:0000313" key="2">
    <source>
        <dbReference type="Proteomes" id="UP000297295"/>
    </source>
</evidence>
<keyword evidence="2" id="KW-1185">Reference proteome</keyword>
<protein>
    <submittedName>
        <fullName evidence="1">Uncharacterized protein</fullName>
    </submittedName>
</protein>
<gene>
    <name evidence="1" type="ORF">CUN85_03880</name>
</gene>
<name>A0A4E0PYM5_9EURY</name>
<evidence type="ECO:0000313" key="1">
    <source>
        <dbReference type="EMBL" id="TGC10639.1"/>
    </source>
</evidence>
<comment type="caution">
    <text evidence="1">The sequence shown here is derived from an EMBL/GenBank/DDBJ whole genome shotgun (WGS) entry which is preliminary data.</text>
</comment>